<feature type="region of interest" description="Disordered" evidence="1">
    <location>
        <begin position="358"/>
        <end position="433"/>
    </location>
</feature>
<feature type="compositionally biased region" description="Polar residues" evidence="1">
    <location>
        <begin position="423"/>
        <end position="432"/>
    </location>
</feature>
<protein>
    <submittedName>
        <fullName evidence="2">Uncharacterized protein</fullName>
    </submittedName>
</protein>
<feature type="compositionally biased region" description="Low complexity" evidence="1">
    <location>
        <begin position="627"/>
        <end position="639"/>
    </location>
</feature>
<gene>
    <name evidence="2" type="ORF">PAXRUDRAFT_454737</name>
</gene>
<feature type="region of interest" description="Disordered" evidence="1">
    <location>
        <begin position="721"/>
        <end position="748"/>
    </location>
</feature>
<feature type="compositionally biased region" description="Basic and acidic residues" evidence="1">
    <location>
        <begin position="566"/>
        <end position="575"/>
    </location>
</feature>
<sequence>MTANAFGASANIFEILVDVNAKFAKIAEKEHGSVSSEVKKWFKRLAKEEKAHDERMNDSNARIKQAGQAYEKKSKKGARDAGEEHARYINLLSVLGPEMSQEKYNHAVLVTRQHISTTFNVAASLSRIADAEWTRTCESMRRCSPTIGPLGEWRALCEGAWTGPLPDNLPEVSHTDGYPPPGPTNIPGVSEWGQTGLSTPNRRSLPIPPMGGHSPGTPSTHTILLDPPRPAYITTDQRQGSINSITTLSAFPFPPTHLPVPLAMNEAELQRQQMLLQNHLVARSRASSPNPTQSQGVLAPPAHILTHSPEIQCAVPTETLALADAPKSPPSPLVPQSPLASQQSHLDAWAQDRFEPGIATTSPESTQSGSPVAPGGEPQKSRRPSLITQVPKNSDKPKVPFRPESPFKRVEQASTEKEFGVQPDSSSRSAFKSHSIDAAKKNIERTNSTASNGNNVAALRNRYSRTIETPAQGPKDIPRLPMSVSEIATRYRPVDELVSPQRTASPITDRFPLPMEIPTRLTTRDMPIDDNEVRRRKQRIEELTGLELKEKEFALRQRERELDQRARDFERDRMHFLTPRPDPNATDGPKGPRNSPFQHKRGSQSVSHIHPPSSTSTLVASPPLPRPSTSHSPTRSQPPTLLPSKDHAPFCGCDTCSVSKYKSADVTPSPHDLRPPEPPILLRPEKPKGWIRRLSMPSVNAAFSLDGKKNASAVSLKSWHPLPTESGRLRKRSFEQGVSHRTVTGIGR</sequence>
<name>A0A0D0E1V3_9AGAM</name>
<evidence type="ECO:0000256" key="1">
    <source>
        <dbReference type="SAM" id="MobiDB-lite"/>
    </source>
</evidence>
<dbReference type="InParanoid" id="A0A0D0E1V3"/>
<feature type="compositionally biased region" description="Basic and acidic residues" evidence="1">
    <location>
        <begin position="405"/>
        <end position="419"/>
    </location>
</feature>
<feature type="compositionally biased region" description="Polar residues" evidence="1">
    <location>
        <begin position="359"/>
        <end position="370"/>
    </location>
</feature>
<accession>A0A0D0E1V3</accession>
<dbReference type="EMBL" id="KN825112">
    <property type="protein sequence ID" value="KIK94379.1"/>
    <property type="molecule type" value="Genomic_DNA"/>
</dbReference>
<feature type="compositionally biased region" description="Polar residues" evidence="1">
    <location>
        <begin position="603"/>
        <end position="619"/>
    </location>
</feature>
<reference evidence="2 3" key="1">
    <citation type="submission" date="2014-04" db="EMBL/GenBank/DDBJ databases">
        <authorList>
            <consortium name="DOE Joint Genome Institute"/>
            <person name="Kuo A."/>
            <person name="Kohler A."/>
            <person name="Jargeat P."/>
            <person name="Nagy L.G."/>
            <person name="Floudas D."/>
            <person name="Copeland A."/>
            <person name="Barry K.W."/>
            <person name="Cichocki N."/>
            <person name="Veneault-Fourrey C."/>
            <person name="LaButti K."/>
            <person name="Lindquist E.A."/>
            <person name="Lipzen A."/>
            <person name="Lundell T."/>
            <person name="Morin E."/>
            <person name="Murat C."/>
            <person name="Sun H."/>
            <person name="Tunlid A."/>
            <person name="Henrissat B."/>
            <person name="Grigoriev I.V."/>
            <person name="Hibbett D.S."/>
            <person name="Martin F."/>
            <person name="Nordberg H.P."/>
            <person name="Cantor M.N."/>
            <person name="Hua S.X."/>
        </authorList>
    </citation>
    <scope>NUCLEOTIDE SEQUENCE [LARGE SCALE GENOMIC DNA]</scope>
    <source>
        <strain evidence="2 3">Ve08.2h10</strain>
    </source>
</reference>
<keyword evidence="3" id="KW-1185">Reference proteome</keyword>
<dbReference type="Proteomes" id="UP000054538">
    <property type="component" value="Unassembled WGS sequence"/>
</dbReference>
<feature type="region of interest" description="Disordered" evidence="1">
    <location>
        <begin position="664"/>
        <end position="683"/>
    </location>
</feature>
<evidence type="ECO:0000313" key="3">
    <source>
        <dbReference type="Proteomes" id="UP000054538"/>
    </source>
</evidence>
<feature type="region of interest" description="Disordered" evidence="1">
    <location>
        <begin position="566"/>
        <end position="646"/>
    </location>
</feature>
<dbReference type="STRING" id="930991.A0A0D0E1V3"/>
<dbReference type="AlphaFoldDB" id="A0A0D0E1V3"/>
<feature type="region of interest" description="Disordered" evidence="1">
    <location>
        <begin position="323"/>
        <end position="345"/>
    </location>
</feature>
<reference evidence="3" key="2">
    <citation type="submission" date="2015-01" db="EMBL/GenBank/DDBJ databases">
        <title>Evolutionary Origins and Diversification of the Mycorrhizal Mutualists.</title>
        <authorList>
            <consortium name="DOE Joint Genome Institute"/>
            <consortium name="Mycorrhizal Genomics Consortium"/>
            <person name="Kohler A."/>
            <person name="Kuo A."/>
            <person name="Nagy L.G."/>
            <person name="Floudas D."/>
            <person name="Copeland A."/>
            <person name="Barry K.W."/>
            <person name="Cichocki N."/>
            <person name="Veneault-Fourrey C."/>
            <person name="LaButti K."/>
            <person name="Lindquist E.A."/>
            <person name="Lipzen A."/>
            <person name="Lundell T."/>
            <person name="Morin E."/>
            <person name="Murat C."/>
            <person name="Riley R."/>
            <person name="Ohm R."/>
            <person name="Sun H."/>
            <person name="Tunlid A."/>
            <person name="Henrissat B."/>
            <person name="Grigoriev I.V."/>
            <person name="Hibbett D.S."/>
            <person name="Martin F."/>
        </authorList>
    </citation>
    <scope>NUCLEOTIDE SEQUENCE [LARGE SCALE GENOMIC DNA]</scope>
    <source>
        <strain evidence="3">Ve08.2h10</strain>
    </source>
</reference>
<evidence type="ECO:0000313" key="2">
    <source>
        <dbReference type="EMBL" id="KIK94379.1"/>
    </source>
</evidence>
<proteinExistence type="predicted"/>
<dbReference type="OrthoDB" id="2450055at2759"/>
<organism evidence="2 3">
    <name type="scientific">Paxillus rubicundulus Ve08.2h10</name>
    <dbReference type="NCBI Taxonomy" id="930991"/>
    <lineage>
        <taxon>Eukaryota</taxon>
        <taxon>Fungi</taxon>
        <taxon>Dikarya</taxon>
        <taxon>Basidiomycota</taxon>
        <taxon>Agaricomycotina</taxon>
        <taxon>Agaricomycetes</taxon>
        <taxon>Agaricomycetidae</taxon>
        <taxon>Boletales</taxon>
        <taxon>Paxilineae</taxon>
        <taxon>Paxillaceae</taxon>
        <taxon>Paxillus</taxon>
    </lineage>
</organism>
<dbReference type="HOGENOM" id="CLU_012567_0_0_1"/>
<feature type="region of interest" description="Disordered" evidence="1">
    <location>
        <begin position="49"/>
        <end position="81"/>
    </location>
</feature>